<comment type="caution">
    <text evidence="2">The sequence shown here is derived from an EMBL/GenBank/DDBJ whole genome shotgun (WGS) entry which is preliminary data.</text>
</comment>
<dbReference type="RefSeq" id="WP_344812998.1">
    <property type="nucleotide sequence ID" value="NZ_BAAAYX010000013.1"/>
</dbReference>
<accession>A0ABP7DSG1</accession>
<evidence type="ECO:0000313" key="3">
    <source>
        <dbReference type="Proteomes" id="UP001500051"/>
    </source>
</evidence>
<organism evidence="2 3">
    <name type="scientific">Microlunatus aurantiacus</name>
    <dbReference type="NCBI Taxonomy" id="446786"/>
    <lineage>
        <taxon>Bacteria</taxon>
        <taxon>Bacillati</taxon>
        <taxon>Actinomycetota</taxon>
        <taxon>Actinomycetes</taxon>
        <taxon>Propionibacteriales</taxon>
        <taxon>Propionibacteriaceae</taxon>
        <taxon>Microlunatus</taxon>
    </lineage>
</organism>
<dbReference type="PANTHER" id="PTHR36151">
    <property type="entry name" value="BLR2777 PROTEIN"/>
    <property type="match status" value="1"/>
</dbReference>
<dbReference type="InterPro" id="IPR018713">
    <property type="entry name" value="MPAB/Lcp_cat_dom"/>
</dbReference>
<dbReference type="PANTHER" id="PTHR36151:SF3">
    <property type="entry name" value="ER-BOUND OXYGENASE MPAB_MPAB'_RUBBER OXYGENASE CATALYTIC DOMAIN-CONTAINING PROTEIN"/>
    <property type="match status" value="1"/>
</dbReference>
<name>A0ABP7DSG1_9ACTN</name>
<feature type="domain" description="ER-bound oxygenase mpaB/mpaB'/Rubber oxygenase catalytic" evidence="1">
    <location>
        <begin position="47"/>
        <end position="270"/>
    </location>
</feature>
<evidence type="ECO:0000313" key="2">
    <source>
        <dbReference type="EMBL" id="GAA3708264.1"/>
    </source>
</evidence>
<sequence length="282" mass="31079">MTFIARLRTGMAAVVRRRIAGPDFEAAHTRIFEAAGPRWFSPEDPIWRVHADASMFVGGIRALLLQSLHPRAMAAVSQHSGFRGDPWGRLQRTSAFLATTTYGTVPAAERMITAINRIHSRIEGHTADGLPYRADEPELLAWVHVAEIDSFLTTHDQFGASPLSATERDRYVEQAAGTARRLGVLEPPTTVAELADALAAYRPGLRMTDEAREARELLLKHPPLSTFEQVGYRSMTAGAIATLPIWSRAMLELPTLPITDRVISRPVTRTTLAGLRWALTPA</sequence>
<gene>
    <name evidence="2" type="ORF">GCM10022204_27870</name>
</gene>
<dbReference type="EMBL" id="BAAAYX010000013">
    <property type="protein sequence ID" value="GAA3708264.1"/>
    <property type="molecule type" value="Genomic_DNA"/>
</dbReference>
<dbReference type="Pfam" id="PF09995">
    <property type="entry name" value="MPAB_Lcp_cat"/>
    <property type="match status" value="1"/>
</dbReference>
<protein>
    <submittedName>
        <fullName evidence="2">Oxygenase MpaB family protein</fullName>
    </submittedName>
</protein>
<keyword evidence="3" id="KW-1185">Reference proteome</keyword>
<evidence type="ECO:0000259" key="1">
    <source>
        <dbReference type="Pfam" id="PF09995"/>
    </source>
</evidence>
<dbReference type="Proteomes" id="UP001500051">
    <property type="component" value="Unassembled WGS sequence"/>
</dbReference>
<proteinExistence type="predicted"/>
<reference evidence="3" key="1">
    <citation type="journal article" date="2019" name="Int. J. Syst. Evol. Microbiol.">
        <title>The Global Catalogue of Microorganisms (GCM) 10K type strain sequencing project: providing services to taxonomists for standard genome sequencing and annotation.</title>
        <authorList>
            <consortium name="The Broad Institute Genomics Platform"/>
            <consortium name="The Broad Institute Genome Sequencing Center for Infectious Disease"/>
            <person name="Wu L."/>
            <person name="Ma J."/>
        </authorList>
    </citation>
    <scope>NUCLEOTIDE SEQUENCE [LARGE SCALE GENOMIC DNA]</scope>
    <source>
        <strain evidence="3">JCM 16548</strain>
    </source>
</reference>